<evidence type="ECO:0000313" key="2">
    <source>
        <dbReference type="Proteomes" id="UP000075260"/>
    </source>
</evidence>
<dbReference type="EMBL" id="JEMA01001243">
    <property type="protein sequence ID" value="KYF60884.1"/>
    <property type="molecule type" value="Genomic_DNA"/>
</dbReference>
<protein>
    <submittedName>
        <fullName evidence="1">Uncharacterized protein</fullName>
    </submittedName>
</protein>
<gene>
    <name evidence="1" type="ORF">BE15_23585</name>
</gene>
<proteinExistence type="predicted"/>
<comment type="caution">
    <text evidence="1">The sequence shown here is derived from an EMBL/GenBank/DDBJ whole genome shotgun (WGS) entry which is preliminary data.</text>
</comment>
<name>A0A150PYV3_SORCE</name>
<reference evidence="1 2" key="1">
    <citation type="submission" date="2014-02" db="EMBL/GenBank/DDBJ databases">
        <title>The small core and large imbalanced accessory genome model reveals a collaborative survival strategy of Sorangium cellulosum strains in nature.</title>
        <authorList>
            <person name="Han K."/>
            <person name="Peng R."/>
            <person name="Blom J."/>
            <person name="Li Y.-Z."/>
        </authorList>
    </citation>
    <scope>NUCLEOTIDE SEQUENCE [LARGE SCALE GENOMIC DNA]</scope>
    <source>
        <strain evidence="1 2">So0008-312</strain>
    </source>
</reference>
<accession>A0A150PYV3</accession>
<dbReference type="AlphaFoldDB" id="A0A150PYV3"/>
<evidence type="ECO:0000313" key="1">
    <source>
        <dbReference type="EMBL" id="KYF60884.1"/>
    </source>
</evidence>
<dbReference type="Proteomes" id="UP000075260">
    <property type="component" value="Unassembled WGS sequence"/>
</dbReference>
<organism evidence="1 2">
    <name type="scientific">Sorangium cellulosum</name>
    <name type="common">Polyangium cellulosum</name>
    <dbReference type="NCBI Taxonomy" id="56"/>
    <lineage>
        <taxon>Bacteria</taxon>
        <taxon>Pseudomonadati</taxon>
        <taxon>Myxococcota</taxon>
        <taxon>Polyangia</taxon>
        <taxon>Polyangiales</taxon>
        <taxon>Polyangiaceae</taxon>
        <taxon>Sorangium</taxon>
    </lineage>
</organism>
<sequence>MSPARGRSLPSLPFLWYVEHMKALPSLVSVALAGATLLTLAPEAQANIKNPNDHPDYVAELEPHGNFVFLHRDYGLRRGRGRYAGVGDAEFGLGFRATIELADPAFIPRLNNTVGISFGLDFTNCNYCRRDFTIWSPVTMQWNFFFNDKWSAFADIGGVLRTDGFYDDVYLDFVTMVGGRYHFNDDISLTMRIGYPFFSVGVSFFTG</sequence>